<dbReference type="AlphaFoldDB" id="A0AAN7S9C9"/>
<evidence type="ECO:0000256" key="6">
    <source>
        <dbReference type="SAM" id="Phobius"/>
    </source>
</evidence>
<feature type="compositionally biased region" description="Basic and acidic residues" evidence="5">
    <location>
        <begin position="751"/>
        <end position="764"/>
    </location>
</feature>
<accession>A0AAN7S9C9</accession>
<feature type="transmembrane region" description="Helical" evidence="6">
    <location>
        <begin position="462"/>
        <end position="483"/>
    </location>
</feature>
<dbReference type="PANTHER" id="PTHR47154:SF2">
    <property type="entry name" value="G-PROTEIN COUPLED RECEPTOR MTH-RELATED"/>
    <property type="match status" value="1"/>
</dbReference>
<dbReference type="Pfam" id="PF00002">
    <property type="entry name" value="7tm_2"/>
    <property type="match status" value="1"/>
</dbReference>
<feature type="transmembrane region" description="Helical" evidence="6">
    <location>
        <begin position="387"/>
        <end position="407"/>
    </location>
</feature>
<evidence type="ECO:0000259" key="8">
    <source>
        <dbReference type="PROSITE" id="PS50261"/>
    </source>
</evidence>
<feature type="signal peptide" evidence="7">
    <location>
        <begin position="1"/>
        <end position="19"/>
    </location>
</feature>
<feature type="transmembrane region" description="Helical" evidence="6">
    <location>
        <begin position="580"/>
        <end position="599"/>
    </location>
</feature>
<evidence type="ECO:0000256" key="1">
    <source>
        <dbReference type="ARBA" id="ARBA00004141"/>
    </source>
</evidence>
<keyword evidence="2 6" id="KW-0812">Transmembrane</keyword>
<dbReference type="GO" id="GO:0005886">
    <property type="term" value="C:plasma membrane"/>
    <property type="evidence" value="ECO:0007669"/>
    <property type="project" value="TreeGrafter"/>
</dbReference>
<feature type="region of interest" description="Disordered" evidence="5">
    <location>
        <begin position="751"/>
        <end position="785"/>
    </location>
</feature>
<evidence type="ECO:0000313" key="9">
    <source>
        <dbReference type="EMBL" id="KAK4879826.1"/>
    </source>
</evidence>
<name>A0AAN7S9C9_9COLE</name>
<feature type="chain" id="PRO_5043037361" description="G-protein coupled receptors family 2 profile 2 domain-containing protein" evidence="7">
    <location>
        <begin position="20"/>
        <end position="813"/>
    </location>
</feature>
<dbReference type="GO" id="GO:0008528">
    <property type="term" value="F:G protein-coupled peptide receptor activity"/>
    <property type="evidence" value="ECO:0007669"/>
    <property type="project" value="TreeGrafter"/>
</dbReference>
<evidence type="ECO:0000256" key="2">
    <source>
        <dbReference type="ARBA" id="ARBA00022692"/>
    </source>
</evidence>
<evidence type="ECO:0000256" key="7">
    <source>
        <dbReference type="SAM" id="SignalP"/>
    </source>
</evidence>
<protein>
    <recommendedName>
        <fullName evidence="8">G-protein coupled receptors family 2 profile 2 domain-containing protein</fullName>
    </recommendedName>
</protein>
<dbReference type="Proteomes" id="UP001353858">
    <property type="component" value="Unassembled WGS sequence"/>
</dbReference>
<dbReference type="InterPro" id="IPR017981">
    <property type="entry name" value="GPCR_2-like_7TM"/>
</dbReference>
<feature type="transmembrane region" description="Helical" evidence="6">
    <location>
        <begin position="354"/>
        <end position="375"/>
    </location>
</feature>
<feature type="transmembrane region" description="Helical" evidence="6">
    <location>
        <begin position="611"/>
        <end position="630"/>
    </location>
</feature>
<keyword evidence="7" id="KW-0732">Signal</keyword>
<keyword evidence="3 6" id="KW-1133">Transmembrane helix</keyword>
<dbReference type="Gene3D" id="1.20.1070.10">
    <property type="entry name" value="Rhodopsin 7-helix transmembrane proteins"/>
    <property type="match status" value="1"/>
</dbReference>
<feature type="domain" description="G-protein coupled receptors family 2 profile 2" evidence="8">
    <location>
        <begin position="351"/>
        <end position="632"/>
    </location>
</feature>
<evidence type="ECO:0000256" key="5">
    <source>
        <dbReference type="SAM" id="MobiDB-lite"/>
    </source>
</evidence>
<evidence type="ECO:0000256" key="4">
    <source>
        <dbReference type="ARBA" id="ARBA00023136"/>
    </source>
</evidence>
<proteinExistence type="predicted"/>
<comment type="subcellular location">
    <subcellularLocation>
        <location evidence="1">Membrane</location>
        <topology evidence="1">Multi-pass membrane protein</topology>
    </subcellularLocation>
</comment>
<reference evidence="10" key="1">
    <citation type="submission" date="2023-01" db="EMBL/GenBank/DDBJ databases">
        <title>Key to firefly adult light organ development and bioluminescence: homeobox transcription factors regulate luciferase expression and transportation to peroxisome.</title>
        <authorList>
            <person name="Fu X."/>
        </authorList>
    </citation>
    <scope>NUCLEOTIDE SEQUENCE [LARGE SCALE GENOMIC DNA]</scope>
</reference>
<keyword evidence="10" id="KW-1185">Reference proteome</keyword>
<feature type="compositionally biased region" description="Low complexity" evidence="5">
    <location>
        <begin position="765"/>
        <end position="774"/>
    </location>
</feature>
<dbReference type="InterPro" id="IPR051384">
    <property type="entry name" value="Mth_GPCR"/>
</dbReference>
<dbReference type="CDD" id="cd15039">
    <property type="entry name" value="7tmB3_Methuselah-like"/>
    <property type="match status" value="1"/>
</dbReference>
<dbReference type="InterPro" id="IPR000832">
    <property type="entry name" value="GPCR_2_secretin-like"/>
</dbReference>
<comment type="caution">
    <text evidence="9">The sequence shown here is derived from an EMBL/GenBank/DDBJ whole genome shotgun (WGS) entry which is preliminary data.</text>
</comment>
<organism evidence="9 10">
    <name type="scientific">Aquatica leii</name>
    <dbReference type="NCBI Taxonomy" id="1421715"/>
    <lineage>
        <taxon>Eukaryota</taxon>
        <taxon>Metazoa</taxon>
        <taxon>Ecdysozoa</taxon>
        <taxon>Arthropoda</taxon>
        <taxon>Hexapoda</taxon>
        <taxon>Insecta</taxon>
        <taxon>Pterygota</taxon>
        <taxon>Neoptera</taxon>
        <taxon>Endopterygota</taxon>
        <taxon>Coleoptera</taxon>
        <taxon>Polyphaga</taxon>
        <taxon>Elateriformia</taxon>
        <taxon>Elateroidea</taxon>
        <taxon>Lampyridae</taxon>
        <taxon>Luciolinae</taxon>
        <taxon>Aquatica</taxon>
    </lineage>
</organism>
<sequence>MTRFYVFLCCVTYISYSHAFIEQLVYNNENPKCCDQDDALTLIGPERILPYQCVFDVNRTSHILVNGSLQFFPWSLSQGISCIDNFIGDHSDDRRIATVDAETYELSYLSLKYFPKCCPVDSSYDLSEHGCVAVTNETGTNYTTLIDEVLNPYLNKKMIHLSIGLSKCKFVIADYEIPVFSDILYQTDQSIILEKHNKNFQYNSYCIDKVYNSDNFVVRSCEDFSVCKSKIDDNKPRCIRKCCADGYYYKGGSKCKFGFTKGLSFYNDSKVLDEEEPFSIIHGHSCRHYIVPLDWNYTLDEMGYLNLDLEESNDQHSPFETSYCFEEVDIGITQGRRLFLCFKHDTNESVKYQVSRICLVFSSIFLILTLLGYICVPEMQNLHGKTLMCNCGSLLVAFTILAVLQFYPTVEGPACKFIGYIVMYTFLAAFMWSNVMCFDIWWTFGSMRVDGINQKKRERRRFLYYCLYSWTIPLVITLTAFSVQCFKQSLPESMKPFVPTLGEFSCFFEESTNLISFLMWFMLPIAIVCGCNLVFFIKTIIYCYKVKAEIERMKDSQLSKNECNKILSADKERLRMVVKLFLVMGIPWLFESISASLIPPNAVGSAEVIEIVFDTINSLQGFFIFCVFILKPNFFKALKKRLTGKQLSHQITRSNYSAVTASSYVTVPTPKIANEINEKHSTISHRAKKLKHYVQLQNVTETNTKNKKRAFSSTLNSSDNLLEFNENTAEQIEIQSNKLHKGEENAEEVFGIDKENKNEQKQNKNFDSSDTNKNNKTKRKDLEKADVPKRFSIVYNLPNVKTESQPEYIFLNS</sequence>
<gene>
    <name evidence="9" type="ORF">RN001_007972</name>
</gene>
<dbReference type="GO" id="GO:0007166">
    <property type="term" value="P:cell surface receptor signaling pathway"/>
    <property type="evidence" value="ECO:0007669"/>
    <property type="project" value="InterPro"/>
</dbReference>
<feature type="transmembrane region" description="Helical" evidence="6">
    <location>
        <begin position="517"/>
        <end position="544"/>
    </location>
</feature>
<dbReference type="EMBL" id="JARPUR010000003">
    <property type="protein sequence ID" value="KAK4879826.1"/>
    <property type="molecule type" value="Genomic_DNA"/>
</dbReference>
<keyword evidence="4 6" id="KW-0472">Membrane</keyword>
<dbReference type="PROSITE" id="PS50261">
    <property type="entry name" value="G_PROTEIN_RECEP_F2_4"/>
    <property type="match status" value="1"/>
</dbReference>
<evidence type="ECO:0000256" key="3">
    <source>
        <dbReference type="ARBA" id="ARBA00022989"/>
    </source>
</evidence>
<feature type="transmembrane region" description="Helical" evidence="6">
    <location>
        <begin position="419"/>
        <end position="442"/>
    </location>
</feature>
<evidence type="ECO:0000313" key="10">
    <source>
        <dbReference type="Proteomes" id="UP001353858"/>
    </source>
</evidence>
<dbReference type="PANTHER" id="PTHR47154">
    <property type="entry name" value="G-PROTEIN COUPLED RECEPTOR MTH-RELATED"/>
    <property type="match status" value="1"/>
</dbReference>